<feature type="non-terminal residue" evidence="2">
    <location>
        <position position="130"/>
    </location>
</feature>
<gene>
    <name evidence="2" type="ORF">CEPIT_LOCUS36889</name>
</gene>
<sequence>MEGRALNWYQWWEEHANVRNWELFKDALLQRFEPGLEQDPYGPLLSVKQTGSVMEYRDEFELVAAPLKNTDVQMLKGIFMKGLKAEVRAELKLNPVRTLAEVMNKASRVEERNLTLNTIRNKDDERRGKK</sequence>
<dbReference type="EMBL" id="CAMAPF010001011">
    <property type="protein sequence ID" value="CAH9138546.1"/>
    <property type="molecule type" value="Genomic_DNA"/>
</dbReference>
<evidence type="ECO:0000259" key="1">
    <source>
        <dbReference type="Pfam" id="PF03732"/>
    </source>
</evidence>
<protein>
    <recommendedName>
        <fullName evidence="1">Retrotransposon gag domain-containing protein</fullName>
    </recommendedName>
</protein>
<dbReference type="Pfam" id="PF03732">
    <property type="entry name" value="Retrotrans_gag"/>
    <property type="match status" value="1"/>
</dbReference>
<dbReference type="Proteomes" id="UP001152523">
    <property type="component" value="Unassembled WGS sequence"/>
</dbReference>
<organism evidence="2 3">
    <name type="scientific">Cuscuta epithymum</name>
    <dbReference type="NCBI Taxonomy" id="186058"/>
    <lineage>
        <taxon>Eukaryota</taxon>
        <taxon>Viridiplantae</taxon>
        <taxon>Streptophyta</taxon>
        <taxon>Embryophyta</taxon>
        <taxon>Tracheophyta</taxon>
        <taxon>Spermatophyta</taxon>
        <taxon>Magnoliopsida</taxon>
        <taxon>eudicotyledons</taxon>
        <taxon>Gunneridae</taxon>
        <taxon>Pentapetalae</taxon>
        <taxon>asterids</taxon>
        <taxon>lamiids</taxon>
        <taxon>Solanales</taxon>
        <taxon>Convolvulaceae</taxon>
        <taxon>Cuscuteae</taxon>
        <taxon>Cuscuta</taxon>
        <taxon>Cuscuta subgen. Cuscuta</taxon>
    </lineage>
</organism>
<accession>A0AAV0FST8</accession>
<dbReference type="InterPro" id="IPR005162">
    <property type="entry name" value="Retrotrans_gag_dom"/>
</dbReference>
<feature type="domain" description="Retrotransposon gag" evidence="1">
    <location>
        <begin position="2"/>
        <end position="84"/>
    </location>
</feature>
<proteinExistence type="predicted"/>
<dbReference type="AlphaFoldDB" id="A0AAV0FST8"/>
<evidence type="ECO:0000313" key="2">
    <source>
        <dbReference type="EMBL" id="CAH9138546.1"/>
    </source>
</evidence>
<evidence type="ECO:0000313" key="3">
    <source>
        <dbReference type="Proteomes" id="UP001152523"/>
    </source>
</evidence>
<name>A0AAV0FST8_9ASTE</name>
<keyword evidence="3" id="KW-1185">Reference proteome</keyword>
<reference evidence="2" key="1">
    <citation type="submission" date="2022-07" db="EMBL/GenBank/DDBJ databases">
        <authorList>
            <person name="Macas J."/>
            <person name="Novak P."/>
            <person name="Neumann P."/>
        </authorList>
    </citation>
    <scope>NUCLEOTIDE SEQUENCE</scope>
</reference>
<comment type="caution">
    <text evidence="2">The sequence shown here is derived from an EMBL/GenBank/DDBJ whole genome shotgun (WGS) entry which is preliminary data.</text>
</comment>